<name>A0A9P6D7B8_PLEER</name>
<evidence type="ECO:0000256" key="2">
    <source>
        <dbReference type="ARBA" id="ARBA00022527"/>
    </source>
</evidence>
<keyword evidence="13" id="KW-1185">Reference proteome</keyword>
<keyword evidence="4 9" id="KW-0547">Nucleotide-binding</keyword>
<evidence type="ECO:0000256" key="8">
    <source>
        <dbReference type="ARBA" id="ARBA00048679"/>
    </source>
</evidence>
<dbReference type="Gene3D" id="1.10.510.10">
    <property type="entry name" value="Transferase(Phosphotransferase) domain 1"/>
    <property type="match status" value="1"/>
</dbReference>
<evidence type="ECO:0000259" key="11">
    <source>
        <dbReference type="PROSITE" id="PS50011"/>
    </source>
</evidence>
<evidence type="ECO:0000256" key="7">
    <source>
        <dbReference type="ARBA" id="ARBA00047899"/>
    </source>
</evidence>
<dbReference type="EC" id="2.7.11.1" evidence="1"/>
<organism evidence="12 13">
    <name type="scientific">Pleurotus eryngii</name>
    <name type="common">Boletus of the steppes</name>
    <dbReference type="NCBI Taxonomy" id="5323"/>
    <lineage>
        <taxon>Eukaryota</taxon>
        <taxon>Fungi</taxon>
        <taxon>Dikarya</taxon>
        <taxon>Basidiomycota</taxon>
        <taxon>Agaricomycotina</taxon>
        <taxon>Agaricomycetes</taxon>
        <taxon>Agaricomycetidae</taxon>
        <taxon>Agaricales</taxon>
        <taxon>Pleurotineae</taxon>
        <taxon>Pleurotaceae</taxon>
        <taxon>Pleurotus</taxon>
    </lineage>
</organism>
<dbReference type="PROSITE" id="PS00107">
    <property type="entry name" value="PROTEIN_KINASE_ATP"/>
    <property type="match status" value="1"/>
</dbReference>
<dbReference type="InterPro" id="IPR017441">
    <property type="entry name" value="Protein_kinase_ATP_BS"/>
</dbReference>
<dbReference type="PANTHER" id="PTHR47634:SF9">
    <property type="entry name" value="PROTEIN KINASE DOMAIN-CONTAINING PROTEIN-RELATED"/>
    <property type="match status" value="1"/>
</dbReference>
<dbReference type="EMBL" id="MU154560">
    <property type="protein sequence ID" value="KAF9495591.1"/>
    <property type="molecule type" value="Genomic_DNA"/>
</dbReference>
<dbReference type="OrthoDB" id="5979581at2759"/>
<evidence type="ECO:0000256" key="5">
    <source>
        <dbReference type="ARBA" id="ARBA00022777"/>
    </source>
</evidence>
<sequence length="410" mass="45881">MFVSEVARYLCSFLPTRPSSQHSSTHFCPRLGQTVKDGRYEILRKLGEGTTSSTWLVKDSLASKRKYLAAKILTVEASESSNEVNFLQAIERYESANPEAEGLEYLPLLLDHFISIVNDAGPSPRHHTCLVMPLYSTSVSALRRSAPKKRLPLYMVKSIIYMALQALETMHTIGIIHTDIKLDNFLFTNEIFTSDKYLEDYLTGNPAQFDPTGAPTVQPLASEWSFETSAFDAERMSVVLTDFSHAEWADQPPKAQMFCPPALRPPEVILEAGITTAVDIWAIGCLTFELLVGRWLFHPESGFLLPSEHDHLAKMMELTGQTSFPKSVLDRAKLRNLYFNKEGSLSRIPKLVPVTIEAAISNYNVPGLQEEDIREAADFIRSCLHLDGAKRKTAAELLKHSFPLGAFSCH</sequence>
<comment type="catalytic activity">
    <reaction evidence="8">
        <text>L-seryl-[protein] + ATP = O-phospho-L-seryl-[protein] + ADP + H(+)</text>
        <dbReference type="Rhea" id="RHEA:17989"/>
        <dbReference type="Rhea" id="RHEA-COMP:9863"/>
        <dbReference type="Rhea" id="RHEA-COMP:11604"/>
        <dbReference type="ChEBI" id="CHEBI:15378"/>
        <dbReference type="ChEBI" id="CHEBI:29999"/>
        <dbReference type="ChEBI" id="CHEBI:30616"/>
        <dbReference type="ChEBI" id="CHEBI:83421"/>
        <dbReference type="ChEBI" id="CHEBI:456216"/>
        <dbReference type="EC" id="2.7.11.1"/>
    </reaction>
</comment>
<evidence type="ECO:0000256" key="9">
    <source>
        <dbReference type="PROSITE-ProRule" id="PRU10141"/>
    </source>
</evidence>
<evidence type="ECO:0000256" key="10">
    <source>
        <dbReference type="RuleBase" id="RU000304"/>
    </source>
</evidence>
<feature type="domain" description="Protein kinase" evidence="11">
    <location>
        <begin position="40"/>
        <end position="403"/>
    </location>
</feature>
<evidence type="ECO:0000313" key="12">
    <source>
        <dbReference type="EMBL" id="KAF9495591.1"/>
    </source>
</evidence>
<dbReference type="AlphaFoldDB" id="A0A9P6D7B8"/>
<dbReference type="GO" id="GO:0004674">
    <property type="term" value="F:protein serine/threonine kinase activity"/>
    <property type="evidence" value="ECO:0007669"/>
    <property type="project" value="UniProtKB-KW"/>
</dbReference>
<gene>
    <name evidence="12" type="ORF">BDN71DRAFT_1447250</name>
</gene>
<keyword evidence="3" id="KW-0808">Transferase</keyword>
<dbReference type="SUPFAM" id="SSF56112">
    <property type="entry name" value="Protein kinase-like (PK-like)"/>
    <property type="match status" value="1"/>
</dbReference>
<evidence type="ECO:0000313" key="13">
    <source>
        <dbReference type="Proteomes" id="UP000807025"/>
    </source>
</evidence>
<dbReference type="PANTHER" id="PTHR47634">
    <property type="entry name" value="PROTEIN KINASE DOMAIN-CONTAINING PROTEIN-RELATED"/>
    <property type="match status" value="1"/>
</dbReference>
<accession>A0A9P6D7B8</accession>
<keyword evidence="6 9" id="KW-0067">ATP-binding</keyword>
<dbReference type="Proteomes" id="UP000807025">
    <property type="component" value="Unassembled WGS sequence"/>
</dbReference>
<dbReference type="GO" id="GO:0000245">
    <property type="term" value="P:spliceosomal complex assembly"/>
    <property type="evidence" value="ECO:0007669"/>
    <property type="project" value="TreeGrafter"/>
</dbReference>
<evidence type="ECO:0000256" key="4">
    <source>
        <dbReference type="ARBA" id="ARBA00022741"/>
    </source>
</evidence>
<evidence type="ECO:0000256" key="3">
    <source>
        <dbReference type="ARBA" id="ARBA00022679"/>
    </source>
</evidence>
<dbReference type="SMART" id="SM00220">
    <property type="entry name" value="S_TKc"/>
    <property type="match status" value="1"/>
</dbReference>
<comment type="similarity">
    <text evidence="10">Belongs to the protein kinase superfamily.</text>
</comment>
<keyword evidence="5 12" id="KW-0418">Kinase</keyword>
<dbReference type="Gene3D" id="3.30.200.20">
    <property type="entry name" value="Phosphorylase Kinase, domain 1"/>
    <property type="match status" value="1"/>
</dbReference>
<dbReference type="InterPro" id="IPR000719">
    <property type="entry name" value="Prot_kinase_dom"/>
</dbReference>
<comment type="caution">
    <text evidence="12">The sequence shown here is derived from an EMBL/GenBank/DDBJ whole genome shotgun (WGS) entry which is preliminary data.</text>
</comment>
<reference evidence="12" key="1">
    <citation type="submission" date="2020-11" db="EMBL/GenBank/DDBJ databases">
        <authorList>
            <consortium name="DOE Joint Genome Institute"/>
            <person name="Ahrendt S."/>
            <person name="Riley R."/>
            <person name="Andreopoulos W."/>
            <person name="Labutti K."/>
            <person name="Pangilinan J."/>
            <person name="Ruiz-Duenas F.J."/>
            <person name="Barrasa J.M."/>
            <person name="Sanchez-Garcia M."/>
            <person name="Camarero S."/>
            <person name="Miyauchi S."/>
            <person name="Serrano A."/>
            <person name="Linde D."/>
            <person name="Babiker R."/>
            <person name="Drula E."/>
            <person name="Ayuso-Fernandez I."/>
            <person name="Pacheco R."/>
            <person name="Padilla G."/>
            <person name="Ferreira P."/>
            <person name="Barriuso J."/>
            <person name="Kellner H."/>
            <person name="Castanera R."/>
            <person name="Alfaro M."/>
            <person name="Ramirez L."/>
            <person name="Pisabarro A.G."/>
            <person name="Kuo A."/>
            <person name="Tritt A."/>
            <person name="Lipzen A."/>
            <person name="He G."/>
            <person name="Yan M."/>
            <person name="Ng V."/>
            <person name="Cullen D."/>
            <person name="Martin F."/>
            <person name="Rosso M.-N."/>
            <person name="Henrissat B."/>
            <person name="Hibbett D."/>
            <person name="Martinez A.T."/>
            <person name="Grigoriev I.V."/>
        </authorList>
    </citation>
    <scope>NUCLEOTIDE SEQUENCE</scope>
    <source>
        <strain evidence="12">ATCC 90797</strain>
    </source>
</reference>
<dbReference type="Pfam" id="PF00069">
    <property type="entry name" value="Pkinase"/>
    <property type="match status" value="1"/>
</dbReference>
<dbReference type="InterPro" id="IPR008271">
    <property type="entry name" value="Ser/Thr_kinase_AS"/>
</dbReference>
<dbReference type="InterPro" id="IPR011009">
    <property type="entry name" value="Kinase-like_dom_sf"/>
</dbReference>
<comment type="catalytic activity">
    <reaction evidence="7">
        <text>L-threonyl-[protein] + ATP = O-phospho-L-threonyl-[protein] + ADP + H(+)</text>
        <dbReference type="Rhea" id="RHEA:46608"/>
        <dbReference type="Rhea" id="RHEA-COMP:11060"/>
        <dbReference type="Rhea" id="RHEA-COMP:11605"/>
        <dbReference type="ChEBI" id="CHEBI:15378"/>
        <dbReference type="ChEBI" id="CHEBI:30013"/>
        <dbReference type="ChEBI" id="CHEBI:30616"/>
        <dbReference type="ChEBI" id="CHEBI:61977"/>
        <dbReference type="ChEBI" id="CHEBI:456216"/>
        <dbReference type="EC" id="2.7.11.1"/>
    </reaction>
</comment>
<proteinExistence type="inferred from homology"/>
<dbReference type="PROSITE" id="PS00108">
    <property type="entry name" value="PROTEIN_KINASE_ST"/>
    <property type="match status" value="1"/>
</dbReference>
<keyword evidence="2 10" id="KW-0723">Serine/threonine-protein kinase</keyword>
<dbReference type="GO" id="GO:0050684">
    <property type="term" value="P:regulation of mRNA processing"/>
    <property type="evidence" value="ECO:0007669"/>
    <property type="project" value="TreeGrafter"/>
</dbReference>
<dbReference type="PROSITE" id="PS50011">
    <property type="entry name" value="PROTEIN_KINASE_DOM"/>
    <property type="match status" value="1"/>
</dbReference>
<dbReference type="GO" id="GO:0005524">
    <property type="term" value="F:ATP binding"/>
    <property type="evidence" value="ECO:0007669"/>
    <property type="project" value="UniProtKB-UniRule"/>
</dbReference>
<protein>
    <recommendedName>
        <fullName evidence="1">non-specific serine/threonine protein kinase</fullName>
        <ecNumber evidence="1">2.7.11.1</ecNumber>
    </recommendedName>
</protein>
<feature type="binding site" evidence="9">
    <location>
        <position position="71"/>
    </location>
    <ligand>
        <name>ATP</name>
        <dbReference type="ChEBI" id="CHEBI:30616"/>
    </ligand>
</feature>
<evidence type="ECO:0000256" key="1">
    <source>
        <dbReference type="ARBA" id="ARBA00012513"/>
    </source>
</evidence>
<evidence type="ECO:0000256" key="6">
    <source>
        <dbReference type="ARBA" id="ARBA00022840"/>
    </source>
</evidence>
<dbReference type="InterPro" id="IPR051334">
    <property type="entry name" value="SRPK"/>
</dbReference>